<dbReference type="GeneID" id="68291852"/>
<keyword evidence="2" id="KW-1185">Reference proteome</keyword>
<dbReference type="RefSeq" id="XP_044657520.1">
    <property type="nucleotide sequence ID" value="XM_044801585.1"/>
</dbReference>
<accession>A0A9P3CRC3</accession>
<evidence type="ECO:0008006" key="3">
    <source>
        <dbReference type="Google" id="ProtNLM"/>
    </source>
</evidence>
<organism evidence="1 2">
    <name type="scientific">Cercospora kikuchii</name>
    <dbReference type="NCBI Taxonomy" id="84275"/>
    <lineage>
        <taxon>Eukaryota</taxon>
        <taxon>Fungi</taxon>
        <taxon>Dikarya</taxon>
        <taxon>Ascomycota</taxon>
        <taxon>Pezizomycotina</taxon>
        <taxon>Dothideomycetes</taxon>
        <taxon>Dothideomycetidae</taxon>
        <taxon>Mycosphaerellales</taxon>
        <taxon>Mycosphaerellaceae</taxon>
        <taxon>Cercospora</taxon>
    </lineage>
</organism>
<dbReference type="Proteomes" id="UP000825890">
    <property type="component" value="Unassembled WGS sequence"/>
</dbReference>
<evidence type="ECO:0000313" key="2">
    <source>
        <dbReference type="Proteomes" id="UP000825890"/>
    </source>
</evidence>
<sequence length="555" mass="63098">MAPPLLTMPRNEVEEELARGYLDSQDSNYARCICSDCERFKGAAEAIATVHCAEDDAVAESVIEAQKSLWRTRKALHKLHMPELYITDVPITAMSCIYAFSRNRGKVRYDELTHCYCDKCDTLFRRYRDVRQASSNELDAGKNDWGLRLIIAAQNDVHRDSPYIFEREEDTSIDLSAALQRMSSTDDDGDNDARDCDAREERAQAVKLFHGAQKNTRKTGTADKTHVDHGGYHNKFIVCDHCMAHGLPCNEASVCDQCHLFGQACVHRWCRDSPASKLQCQNNNCRYTHRDSIAAQQDGPRWIILPGKLPRYWSKARIASKTFQCDSGEDGLIKETSFALDQRQENAINELRASIATGAKTLLTMRFSCSCELRNHGGHAQHDPEVEFEESFERQTIVDQLHGQLEYLNEFLPPRLDDQHEAMMAADAEDDVEIDQGQRHLPCVSCGREYVYYSLAPCDHRTCIKCALTRRMVRKDPSCFECGKASRDVWFTPSAEAITQTQDAYGWNALDAGRPIDINISFANDAIREYTRWLWTQLNDMPVSRGGETAAFYLR</sequence>
<protein>
    <recommendedName>
        <fullName evidence="3">RING-type domain-containing protein</fullName>
    </recommendedName>
</protein>
<reference evidence="1 2" key="1">
    <citation type="submission" date="2021-01" db="EMBL/GenBank/DDBJ databases">
        <title>Cercospora kikuchii MAFF 305040 whole genome shotgun sequence.</title>
        <authorList>
            <person name="Kashiwa T."/>
            <person name="Suzuki T."/>
        </authorList>
    </citation>
    <scope>NUCLEOTIDE SEQUENCE [LARGE SCALE GENOMIC DNA]</scope>
    <source>
        <strain evidence="1 2">MAFF 305040</strain>
    </source>
</reference>
<proteinExistence type="predicted"/>
<evidence type="ECO:0000313" key="1">
    <source>
        <dbReference type="EMBL" id="GIZ43033.1"/>
    </source>
</evidence>
<name>A0A9P3CRC3_9PEZI</name>
<gene>
    <name evidence="1" type="ORF">CKM354_000627700</name>
</gene>
<dbReference type="OrthoDB" id="3650941at2759"/>
<dbReference type="EMBL" id="BOLY01000004">
    <property type="protein sequence ID" value="GIZ43033.1"/>
    <property type="molecule type" value="Genomic_DNA"/>
</dbReference>
<comment type="caution">
    <text evidence="1">The sequence shown here is derived from an EMBL/GenBank/DDBJ whole genome shotgun (WGS) entry which is preliminary data.</text>
</comment>
<dbReference type="AlphaFoldDB" id="A0A9P3CRC3"/>